<evidence type="ECO:0000313" key="3">
    <source>
        <dbReference type="Proteomes" id="UP000694547"/>
    </source>
</evidence>
<reference evidence="2" key="2">
    <citation type="submission" date="2025-08" db="UniProtKB">
        <authorList>
            <consortium name="Ensembl"/>
        </authorList>
    </citation>
    <scope>IDENTIFICATION</scope>
</reference>
<feature type="region of interest" description="Disordered" evidence="1">
    <location>
        <begin position="1"/>
        <end position="51"/>
    </location>
</feature>
<dbReference type="GO" id="GO:0035686">
    <property type="term" value="C:sperm fibrous sheath"/>
    <property type="evidence" value="ECO:0007669"/>
    <property type="project" value="TreeGrafter"/>
</dbReference>
<sequence length="816" mass="86724">MVDKSQQTDVTEKKKPVAVVQPPAPKATLSIGSISGSKGNPSSKEYESLRLSSQLQQTWTKRKRGMEMTDKSLQTDVPVEEKVLFIDKTLTLEEPPASVGETASELPQSVPEVEIPTNRPTTHLIDRSQQTSCTGDWNLLNICSIDKVDKEQQTYFSELEITIMSMPDSSLIKSKEETVPVAQEGSLLEVNGCLEIEVLSTEKIPDAIMPFTEGEFSGEIQALPADELPSVEAPVDISHLSVQGALSGKSDDQQKSQGAEVAPSEVPTEILVALSQEVLAKVQNLATEALLESSGKVELADAEESTDGVQSLPSEEASKEIPVEVQPPLDEQAIEAVPAEIVLVLDEKLPAEEVFEGGQPPSTEEVPAEKAPAEVTPPPAEEAPGEETSAEVPPPPTEDTLVEDIPAEIPPPLTEEAPAEEVPPLPAEEAPAEEVPPLPTEDTLVEEVPPSPTEEAPAEEVPPPPTEEAPVEEEAPAEEVPPPPTEEAPAEEAQPPPPEEAPVEEVPPPPTEEAPAEEVPPPPTEEAPAEEGPTEVPLPPADGASAEMAPTEVQPPSLERAPLEGLPLEEEVVIPQAEETPLEYLPVEMQPLPAEEDVAEGVPAREATAEVQPSSFEGAPIEEAPADVQLPAAEVVPAEEASEVQPLSLAPVDGDPAEVRIPQTEETPLEGDPVEVQSLPVEEVFTKVVPVEEGPAASVEVQLPPPETPAEESPVVKQPSKTDAVPIQELPTEETPAEAPLASSEQTPEDKALLKERQLSPVANVSEKELESSLTGDRNSEGADPVPADVSRSKEEPISTFKIEGTIKIELKNPSS</sequence>
<name>A0A8C8W718_PERMB</name>
<keyword evidence="3" id="KW-1185">Reference proteome</keyword>
<dbReference type="GeneTree" id="ENSGT00730000111477"/>
<feature type="region of interest" description="Disordered" evidence="1">
    <location>
        <begin position="596"/>
        <end position="616"/>
    </location>
</feature>
<proteinExistence type="predicted"/>
<reference evidence="2 3" key="1">
    <citation type="submission" date="2018-10" db="EMBL/GenBank/DDBJ databases">
        <title>Improved assembly of the deer mouse Peromyscus maniculatus genome.</title>
        <authorList>
            <person name="Lassance J.-M."/>
            <person name="Hoekstra H.E."/>
        </authorList>
    </citation>
    <scope>NUCLEOTIDE SEQUENCE [LARGE SCALE GENOMIC DNA]</scope>
</reference>
<dbReference type="AlphaFoldDB" id="A0A8C8W718"/>
<dbReference type="Ensembl" id="ENSPEMT00000035662.1">
    <property type="protein sequence ID" value="ENSPEMP00000036641.1"/>
    <property type="gene ID" value="ENSPEMG00000022647.2"/>
</dbReference>
<feature type="region of interest" description="Disordered" evidence="1">
    <location>
        <begin position="693"/>
        <end position="799"/>
    </location>
</feature>
<feature type="compositionally biased region" description="Polar residues" evidence="1">
    <location>
        <begin position="30"/>
        <end position="43"/>
    </location>
</feature>
<dbReference type="GO" id="GO:0033234">
    <property type="term" value="P:negative regulation of protein sumoylation"/>
    <property type="evidence" value="ECO:0007669"/>
    <property type="project" value="InterPro"/>
</dbReference>
<feature type="region of interest" description="Disordered" evidence="1">
    <location>
        <begin position="96"/>
        <end position="116"/>
    </location>
</feature>
<protein>
    <submittedName>
        <fullName evidence="2">Fibrous sheath CABYR binding protein</fullName>
    </submittedName>
</protein>
<feature type="region of interest" description="Disordered" evidence="1">
    <location>
        <begin position="352"/>
        <end position="565"/>
    </location>
</feature>
<evidence type="ECO:0000313" key="2">
    <source>
        <dbReference type="Ensembl" id="ENSPEMP00000036641.1"/>
    </source>
</evidence>
<feature type="compositionally biased region" description="Pro residues" evidence="1">
    <location>
        <begin position="494"/>
        <end position="525"/>
    </location>
</feature>
<evidence type="ECO:0000256" key="1">
    <source>
        <dbReference type="SAM" id="MobiDB-lite"/>
    </source>
</evidence>
<dbReference type="Proteomes" id="UP000694547">
    <property type="component" value="Chromosome 14"/>
</dbReference>
<organism evidence="2 3">
    <name type="scientific">Peromyscus maniculatus bairdii</name>
    <name type="common">Prairie deer mouse</name>
    <dbReference type="NCBI Taxonomy" id="230844"/>
    <lineage>
        <taxon>Eukaryota</taxon>
        <taxon>Metazoa</taxon>
        <taxon>Chordata</taxon>
        <taxon>Craniata</taxon>
        <taxon>Vertebrata</taxon>
        <taxon>Euteleostomi</taxon>
        <taxon>Mammalia</taxon>
        <taxon>Eutheria</taxon>
        <taxon>Euarchontoglires</taxon>
        <taxon>Glires</taxon>
        <taxon>Rodentia</taxon>
        <taxon>Myomorpha</taxon>
        <taxon>Muroidea</taxon>
        <taxon>Cricetidae</taxon>
        <taxon>Neotominae</taxon>
        <taxon>Peromyscus</taxon>
    </lineage>
</organism>
<dbReference type="PANTHER" id="PTHR36135:SF1">
    <property type="entry name" value="FIBROUS SHEATH CABYR-BINDING PROTEIN"/>
    <property type="match status" value="1"/>
</dbReference>
<feature type="compositionally biased region" description="Basic and acidic residues" evidence="1">
    <location>
        <begin position="748"/>
        <end position="758"/>
    </location>
</feature>
<dbReference type="PANTHER" id="PTHR36135">
    <property type="entry name" value="FIBROUS SHEATH CABYR-BINDING PROTEIN"/>
    <property type="match status" value="1"/>
</dbReference>
<dbReference type="GO" id="GO:0005509">
    <property type="term" value="F:calcium ion binding"/>
    <property type="evidence" value="ECO:0007669"/>
    <property type="project" value="InterPro"/>
</dbReference>
<accession>A0A8C8W718</accession>
<reference evidence="2" key="3">
    <citation type="submission" date="2025-09" db="UniProtKB">
        <authorList>
            <consortium name="Ensembl"/>
        </authorList>
    </citation>
    <scope>IDENTIFICATION</scope>
</reference>
<feature type="region of interest" description="Disordered" evidence="1">
    <location>
        <begin position="245"/>
        <end position="265"/>
    </location>
</feature>
<dbReference type="InterPro" id="IPR043375">
    <property type="entry name" value="FSCB"/>
</dbReference>
<feature type="region of interest" description="Disordered" evidence="1">
    <location>
        <begin position="293"/>
        <end position="323"/>
    </location>
</feature>
<dbReference type="GO" id="GO:0097228">
    <property type="term" value="C:sperm principal piece"/>
    <property type="evidence" value="ECO:0007669"/>
    <property type="project" value="TreeGrafter"/>
</dbReference>